<dbReference type="InterPro" id="IPR000182">
    <property type="entry name" value="GNAT_dom"/>
</dbReference>
<dbReference type="STRING" id="985054.SAMN05444358_107106"/>
<organism evidence="2 3">
    <name type="scientific">Ruegeria halocynthiae</name>
    <dbReference type="NCBI Taxonomy" id="985054"/>
    <lineage>
        <taxon>Bacteria</taxon>
        <taxon>Pseudomonadati</taxon>
        <taxon>Pseudomonadota</taxon>
        <taxon>Alphaproteobacteria</taxon>
        <taxon>Rhodobacterales</taxon>
        <taxon>Roseobacteraceae</taxon>
        <taxon>Ruegeria</taxon>
    </lineage>
</organism>
<evidence type="ECO:0000313" key="3">
    <source>
        <dbReference type="Proteomes" id="UP000183400"/>
    </source>
</evidence>
<dbReference type="GO" id="GO:0016747">
    <property type="term" value="F:acyltransferase activity, transferring groups other than amino-acyl groups"/>
    <property type="evidence" value="ECO:0007669"/>
    <property type="project" value="InterPro"/>
</dbReference>
<keyword evidence="3" id="KW-1185">Reference proteome</keyword>
<dbReference type="AlphaFoldDB" id="A0A1H3CS14"/>
<protein>
    <submittedName>
        <fullName evidence="2">Protein N-acetyltransferase, RimJ/RimL family</fullName>
    </submittedName>
</protein>
<dbReference type="OrthoDB" id="6293260at2"/>
<dbReference type="Pfam" id="PF13302">
    <property type="entry name" value="Acetyltransf_3"/>
    <property type="match status" value="1"/>
</dbReference>
<feature type="domain" description="N-acetyltransferase" evidence="1">
    <location>
        <begin position="6"/>
        <end position="142"/>
    </location>
</feature>
<dbReference type="InterPro" id="IPR016181">
    <property type="entry name" value="Acyl_CoA_acyltransferase"/>
</dbReference>
<dbReference type="EMBL" id="FNNP01000007">
    <property type="protein sequence ID" value="SDX56698.1"/>
    <property type="molecule type" value="Genomic_DNA"/>
</dbReference>
<evidence type="ECO:0000259" key="1">
    <source>
        <dbReference type="Pfam" id="PF13302"/>
    </source>
</evidence>
<dbReference type="PANTHER" id="PTHR43792:SF1">
    <property type="entry name" value="N-ACETYLTRANSFERASE DOMAIN-CONTAINING PROTEIN"/>
    <property type="match status" value="1"/>
</dbReference>
<dbReference type="SUPFAM" id="SSF55729">
    <property type="entry name" value="Acyl-CoA N-acyltransferases (Nat)"/>
    <property type="match status" value="1"/>
</dbReference>
<dbReference type="Gene3D" id="3.40.630.30">
    <property type="match status" value="1"/>
</dbReference>
<gene>
    <name evidence="2" type="ORF">SAMN05444358_107106</name>
</gene>
<keyword evidence="2" id="KW-0808">Transferase</keyword>
<proteinExistence type="predicted"/>
<dbReference type="Proteomes" id="UP000183400">
    <property type="component" value="Unassembled WGS sequence"/>
</dbReference>
<accession>A0A1H3CS14</accession>
<name>A0A1H3CS14_9RHOB</name>
<reference evidence="3" key="1">
    <citation type="submission" date="2016-10" db="EMBL/GenBank/DDBJ databases">
        <authorList>
            <person name="Varghese N."/>
            <person name="Submissions S."/>
        </authorList>
    </citation>
    <scope>NUCLEOTIDE SEQUENCE [LARGE SCALE GENOMIC DNA]</scope>
    <source>
        <strain evidence="3">DSM 27839</strain>
    </source>
</reference>
<dbReference type="PANTHER" id="PTHR43792">
    <property type="entry name" value="GNAT FAMILY, PUTATIVE (AFU_ORTHOLOGUE AFUA_3G00765)-RELATED-RELATED"/>
    <property type="match status" value="1"/>
</dbReference>
<dbReference type="InterPro" id="IPR051531">
    <property type="entry name" value="N-acetyltransferase"/>
</dbReference>
<sequence length="175" mass="19539">MLETERLILRAPSEADFEAEAEFFTSDASKFVGGPLRPDETWRAIAMLLGHWSLRGYGFWGVEEKGTGTYVGHVGLWYPHGWPEPEIGWTLMNHATGKGYATEAALSARTYAYDVLDWETAISLIDPDNLGSKAVAKRLGAQFDYHYEHPKFGTTEIWRHPAPSDLVNGGMEAYA</sequence>
<evidence type="ECO:0000313" key="2">
    <source>
        <dbReference type="EMBL" id="SDX56698.1"/>
    </source>
</evidence>